<accession>K1S0H9</accession>
<evidence type="ECO:0000256" key="2">
    <source>
        <dbReference type="SAM" id="Phobius"/>
    </source>
</evidence>
<dbReference type="PANTHER" id="PTHR43298">
    <property type="entry name" value="MULTIDRUG RESISTANCE PROTEIN NORM-RELATED"/>
    <property type="match status" value="1"/>
</dbReference>
<proteinExistence type="predicted"/>
<feature type="transmembrane region" description="Helical" evidence="2">
    <location>
        <begin position="126"/>
        <end position="152"/>
    </location>
</feature>
<dbReference type="GO" id="GO:0042910">
    <property type="term" value="F:xenobiotic transmembrane transporter activity"/>
    <property type="evidence" value="ECO:0007669"/>
    <property type="project" value="InterPro"/>
</dbReference>
<organism evidence="3">
    <name type="scientific">human gut metagenome</name>
    <dbReference type="NCBI Taxonomy" id="408170"/>
    <lineage>
        <taxon>unclassified sequences</taxon>
        <taxon>metagenomes</taxon>
        <taxon>organismal metagenomes</taxon>
    </lineage>
</organism>
<sequence>MDVAGVALASIISQYVSAALILQALLRCKDIYALHPGKLRLDPELTKDILKLGMPSGLQNVIFQFANSFVQMGVNSFDATMVAGNSAATNADAMVYDVMAAFYTACGSFMGQNYGAGKKKRVRNSYLISLAYSFGIGLILGVSLVFFGRAFLLCLPEMRQL</sequence>
<protein>
    <submittedName>
        <fullName evidence="3">Efflux protein, MATE family</fullName>
    </submittedName>
</protein>
<comment type="caution">
    <text evidence="3">The sequence shown here is derived from an EMBL/GenBank/DDBJ whole genome shotgun (WGS) entry which is preliminary data.</text>
</comment>
<feature type="transmembrane region" description="Helical" evidence="2">
    <location>
        <begin position="6"/>
        <end position="26"/>
    </location>
</feature>
<keyword evidence="2" id="KW-1133">Transmembrane helix</keyword>
<keyword evidence="2" id="KW-0812">Transmembrane</keyword>
<evidence type="ECO:0000256" key="1">
    <source>
        <dbReference type="ARBA" id="ARBA00022448"/>
    </source>
</evidence>
<keyword evidence="1" id="KW-0813">Transport</keyword>
<dbReference type="AlphaFoldDB" id="K1S0H9"/>
<dbReference type="InterPro" id="IPR002528">
    <property type="entry name" value="MATE_fam"/>
</dbReference>
<evidence type="ECO:0000313" key="3">
    <source>
        <dbReference type="EMBL" id="EKC54307.1"/>
    </source>
</evidence>
<reference evidence="3" key="1">
    <citation type="journal article" date="2013" name="Environ. Microbiol.">
        <title>Microbiota from the distal guts of lean and obese adolescents exhibit partial functional redundancy besides clear differences in community structure.</title>
        <authorList>
            <person name="Ferrer M."/>
            <person name="Ruiz A."/>
            <person name="Lanza F."/>
            <person name="Haange S.B."/>
            <person name="Oberbach A."/>
            <person name="Till H."/>
            <person name="Bargiela R."/>
            <person name="Campoy C."/>
            <person name="Segura M.T."/>
            <person name="Richter M."/>
            <person name="von Bergen M."/>
            <person name="Seifert J."/>
            <person name="Suarez A."/>
        </authorList>
    </citation>
    <scope>NUCLEOTIDE SEQUENCE</scope>
</reference>
<dbReference type="GO" id="GO:0005886">
    <property type="term" value="C:plasma membrane"/>
    <property type="evidence" value="ECO:0007669"/>
    <property type="project" value="TreeGrafter"/>
</dbReference>
<gene>
    <name evidence="3" type="ORF">LEA_15922</name>
</gene>
<dbReference type="GO" id="GO:0015297">
    <property type="term" value="F:antiporter activity"/>
    <property type="evidence" value="ECO:0007669"/>
    <property type="project" value="InterPro"/>
</dbReference>
<dbReference type="EMBL" id="AJWY01010875">
    <property type="protein sequence ID" value="EKC54307.1"/>
    <property type="molecule type" value="Genomic_DNA"/>
</dbReference>
<keyword evidence="2" id="KW-0472">Membrane</keyword>
<dbReference type="Pfam" id="PF01554">
    <property type="entry name" value="MatE"/>
    <property type="match status" value="1"/>
</dbReference>
<dbReference type="InterPro" id="IPR050222">
    <property type="entry name" value="MATE_MdtK"/>
</dbReference>
<name>K1S0H9_9ZZZZ</name>
<dbReference type="PANTHER" id="PTHR43298:SF2">
    <property type="entry name" value="FMN_FAD EXPORTER YEEO-RELATED"/>
    <property type="match status" value="1"/>
</dbReference>